<accession>A0ABW9AEZ5</accession>
<gene>
    <name evidence="2" type="ORF">PQR62_22620</name>
</gene>
<dbReference type="RefSeq" id="WP_408160310.1">
    <property type="nucleotide sequence ID" value="NZ_JAQQFM010000012.1"/>
</dbReference>
<evidence type="ECO:0000313" key="2">
    <source>
        <dbReference type="EMBL" id="MFL9927084.1"/>
    </source>
</evidence>
<keyword evidence="3" id="KW-1185">Reference proteome</keyword>
<evidence type="ECO:0000256" key="1">
    <source>
        <dbReference type="SAM" id="SignalP"/>
    </source>
</evidence>
<dbReference type="Proteomes" id="UP001629246">
    <property type="component" value="Unassembled WGS sequence"/>
</dbReference>
<feature type="signal peptide" evidence="1">
    <location>
        <begin position="1"/>
        <end position="22"/>
    </location>
</feature>
<name>A0ABW9AEZ5_9BURK</name>
<keyword evidence="1" id="KW-0732">Signal</keyword>
<sequence length="215" mass="22344">MKNLIAASALIAVAMVANLAHAADTAELQVKGVIKPAACKPTFSGGGVVDYGVIPASRLTAGAYTKLEKKDVTITVSCDAAAKIALVAADNRAASKVTGITESLRSGERYNYGLGTVAGKNVGGYAISMLPETTADAKPVTNLYQEGNGWGDKVTYVENDGNMFSFAAPGTKTPLAIKQLVARIGIETVLNKPENLPLTQEVPLDGSATIEIKYL</sequence>
<comment type="caution">
    <text evidence="2">The sequence shown here is derived from an EMBL/GenBank/DDBJ whole genome shotgun (WGS) entry which is preliminary data.</text>
</comment>
<dbReference type="EMBL" id="JAQQFM010000012">
    <property type="protein sequence ID" value="MFL9927084.1"/>
    <property type="molecule type" value="Genomic_DNA"/>
</dbReference>
<dbReference type="Pfam" id="PF06551">
    <property type="entry name" value="DUF1120"/>
    <property type="match status" value="1"/>
</dbReference>
<proteinExistence type="predicted"/>
<organism evidence="2 3">
    <name type="scientific">Herbaspirillum lusitanum</name>
    <dbReference type="NCBI Taxonomy" id="213312"/>
    <lineage>
        <taxon>Bacteria</taxon>
        <taxon>Pseudomonadati</taxon>
        <taxon>Pseudomonadota</taxon>
        <taxon>Betaproteobacteria</taxon>
        <taxon>Burkholderiales</taxon>
        <taxon>Oxalobacteraceae</taxon>
        <taxon>Herbaspirillum</taxon>
    </lineage>
</organism>
<reference evidence="2 3" key="1">
    <citation type="journal article" date="2024" name="Chem. Sci.">
        <title>Discovery of megapolipeptins by genome mining of a Burkholderiales bacteria collection.</title>
        <authorList>
            <person name="Paulo B.S."/>
            <person name="Recchia M.J.J."/>
            <person name="Lee S."/>
            <person name="Fergusson C.H."/>
            <person name="Romanowski S.B."/>
            <person name="Hernandez A."/>
            <person name="Krull N."/>
            <person name="Liu D.Y."/>
            <person name="Cavanagh H."/>
            <person name="Bos A."/>
            <person name="Gray C.A."/>
            <person name="Murphy B.T."/>
            <person name="Linington R.G."/>
            <person name="Eustaquio A.S."/>
        </authorList>
    </citation>
    <scope>NUCLEOTIDE SEQUENCE [LARGE SCALE GENOMIC DNA]</scope>
    <source>
        <strain evidence="2 3">RL21-008-BIB-A</strain>
    </source>
</reference>
<feature type="chain" id="PRO_5046206291" evidence="1">
    <location>
        <begin position="23"/>
        <end position="215"/>
    </location>
</feature>
<protein>
    <submittedName>
        <fullName evidence="2">DUF1120 domain-containing protein</fullName>
    </submittedName>
</protein>
<evidence type="ECO:0000313" key="3">
    <source>
        <dbReference type="Proteomes" id="UP001629246"/>
    </source>
</evidence>
<dbReference type="InterPro" id="IPR010546">
    <property type="entry name" value="DUF1120"/>
</dbReference>